<dbReference type="Gene3D" id="1.25.40.10">
    <property type="entry name" value="Tetratricopeptide repeat domain"/>
    <property type="match status" value="5"/>
</dbReference>
<dbReference type="SUPFAM" id="SSF48452">
    <property type="entry name" value="TPR-like"/>
    <property type="match status" value="2"/>
</dbReference>
<evidence type="ECO:0000256" key="3">
    <source>
        <dbReference type="PROSITE-ProRule" id="PRU00339"/>
    </source>
</evidence>
<keyword evidence="1" id="KW-0677">Repeat</keyword>
<proteinExistence type="predicted"/>
<dbReference type="PANTHER" id="PTHR14027">
    <property type="entry name" value="RNA POLYMERASE-ASSOCIATED PROTEIN CTR9"/>
    <property type="match status" value="1"/>
</dbReference>
<feature type="repeat" description="TPR" evidence="3">
    <location>
        <begin position="380"/>
        <end position="413"/>
    </location>
</feature>
<evidence type="ECO:0000313" key="5">
    <source>
        <dbReference type="EMBL" id="OBA28431.1"/>
    </source>
</evidence>
<dbReference type="OrthoDB" id="343875at2759"/>
<sequence>MSTSNNSTDGTTTNVPQSYAEYRSLMQWPSTLDIPLLSSEDEIVNIDFKQKESLLDNPEDFIQLLIEENCNKSYWLTIAVNYVKVGKIKEGIRLIELSLKEFQGSESAHLHTFLSWAYLDLAKLTSKDSNNSFRETCLKKAEFHLQNSIQFEPIWIGNMLATIDIFYQKGEYDKALETIQLFTKAISSNPNNKGANNQPQKNVFFILMKAKLLYQKGNYFGALKLFQELIILNPLLIPDPRIGCGLCYWQLGDFEMAINSWERVLELDPENFNVKILLLLSKYHSTINDSLNDEQFIENYTSNIKDLQKIYELNKFILQEQNDRSLEIPEFKQVEEIQPNILILLQMYYYFIEDFTTVIDIYEKKFENKLETQISKKITSISLCWAGRACFVLSDLKKALKYFQQSLNLDSKNGLSLFGLGQIQYSDSFLDEAILTFETYCTKIDKHSIEANYVLGCLMANKLISTLELNTKSKDTIVGQYLKTDTIRMKAIEYLETYIKLVNINKRSQMVSLKAYVILSQLYEQKNMFEKCIFYSQKIIEQLNFLKNEINWDIYNNLGCYYFASAKYLLAKENFQLAFEKFPKDKEDTLQITIEYNLIRTGEELGEDTSEAISKYDDLLSKNPNSLSLKLRKAVLAKDKQSIEKLMEANPKNLEIRSIYSWMIKVDKSFDIVEEINHNKTTLEKVSDKDSHALITLGNIYINICRKLKRDSHNPNQLKLKTSYLKALKLYRNALNLDPHNVYAAQGIAIVYAGLGNHNEALQILRRCRDSINGKSVFINLAQELTEIKDYVKAIDSYNIALNKSTSDVEKADVLNLLGRVWLLRFFKDGSLDFIVKAVESNQKAIDLVTGNNFNEKFAMDLQFNKISLYSMLISKIVKLPSVERSVEKLETILVESEKIVSFIESTLGNADLMKYFQEKDLKHVLTKYKETLLENLKEIIEEQKQYVAALEKRLLDAREYVEKQNLLETQEKEEQERIERELKEKELAKYAKLQEEAQRLIEERQDLIDDEDDKVDTNNDGDEEFEGDDKSAKNKNGTKTAGEPSKKRKRKSAIDDDEDGEGEENVKPKRGKKSTLSSEFITDSDENDEELVLSEHEEDNQVEEEENLEEDEKPEEE</sequence>
<evidence type="ECO:0000256" key="4">
    <source>
        <dbReference type="SAM" id="MobiDB-lite"/>
    </source>
</evidence>
<feature type="compositionally biased region" description="Acidic residues" evidence="4">
    <location>
        <begin position="1009"/>
        <end position="1028"/>
    </location>
</feature>
<dbReference type="Pfam" id="PF07719">
    <property type="entry name" value="TPR_2"/>
    <property type="match status" value="1"/>
</dbReference>
<comment type="caution">
    <text evidence="5">The sequence shown here is derived from an EMBL/GenBank/DDBJ whole genome shotgun (WGS) entry which is preliminary data.</text>
</comment>
<dbReference type="GO" id="GO:0006355">
    <property type="term" value="P:regulation of DNA-templated transcription"/>
    <property type="evidence" value="ECO:0007669"/>
    <property type="project" value="InterPro"/>
</dbReference>
<dbReference type="PROSITE" id="PS50005">
    <property type="entry name" value="TPR"/>
    <property type="match status" value="2"/>
</dbReference>
<evidence type="ECO:0000313" key="6">
    <source>
        <dbReference type="Proteomes" id="UP000092321"/>
    </source>
</evidence>
<dbReference type="SMART" id="SM00028">
    <property type="entry name" value="TPR"/>
    <property type="match status" value="7"/>
</dbReference>
<gene>
    <name evidence="5" type="ORF">HANVADRAFT_58258</name>
</gene>
<name>A0A1B7TI64_9ASCO</name>
<protein>
    <submittedName>
        <fullName evidence="5">TPR-like protein</fullName>
    </submittedName>
</protein>
<dbReference type="InterPro" id="IPR019734">
    <property type="entry name" value="TPR_rpt"/>
</dbReference>
<dbReference type="Pfam" id="PF14559">
    <property type="entry name" value="TPR_19"/>
    <property type="match status" value="1"/>
</dbReference>
<accession>A0A1B7TI64</accession>
<evidence type="ECO:0000256" key="2">
    <source>
        <dbReference type="ARBA" id="ARBA00022803"/>
    </source>
</evidence>
<dbReference type="EMBL" id="LXPE01000004">
    <property type="protein sequence ID" value="OBA28431.1"/>
    <property type="molecule type" value="Genomic_DNA"/>
</dbReference>
<keyword evidence="6" id="KW-1185">Reference proteome</keyword>
<dbReference type="AlphaFoldDB" id="A0A1B7TI64"/>
<dbReference type="InterPro" id="IPR013105">
    <property type="entry name" value="TPR_2"/>
</dbReference>
<dbReference type="InterPro" id="IPR031101">
    <property type="entry name" value="Ctr9"/>
</dbReference>
<feature type="compositionally biased region" description="Acidic residues" evidence="4">
    <location>
        <begin position="1083"/>
        <end position="1118"/>
    </location>
</feature>
<dbReference type="GO" id="GO:0000993">
    <property type="term" value="F:RNA polymerase II complex binding"/>
    <property type="evidence" value="ECO:0007669"/>
    <property type="project" value="TreeGrafter"/>
</dbReference>
<dbReference type="PANTHER" id="PTHR14027:SF2">
    <property type="entry name" value="RNA POLYMERASE-ASSOCIATED PROTEIN CTR9 HOMOLOG"/>
    <property type="match status" value="1"/>
</dbReference>
<evidence type="ECO:0000256" key="1">
    <source>
        <dbReference type="ARBA" id="ARBA00022737"/>
    </source>
</evidence>
<dbReference type="Proteomes" id="UP000092321">
    <property type="component" value="Unassembled WGS sequence"/>
</dbReference>
<reference evidence="6" key="1">
    <citation type="journal article" date="2016" name="Proc. Natl. Acad. Sci. U.S.A.">
        <title>Comparative genomics of biotechnologically important yeasts.</title>
        <authorList>
            <person name="Riley R."/>
            <person name="Haridas S."/>
            <person name="Wolfe K.H."/>
            <person name="Lopes M.R."/>
            <person name="Hittinger C.T."/>
            <person name="Goeker M."/>
            <person name="Salamov A.A."/>
            <person name="Wisecaver J.H."/>
            <person name="Long T.M."/>
            <person name="Calvey C.H."/>
            <person name="Aerts A.L."/>
            <person name="Barry K.W."/>
            <person name="Choi C."/>
            <person name="Clum A."/>
            <person name="Coughlan A.Y."/>
            <person name="Deshpande S."/>
            <person name="Douglass A.P."/>
            <person name="Hanson S.J."/>
            <person name="Klenk H.-P."/>
            <person name="LaButti K.M."/>
            <person name="Lapidus A."/>
            <person name="Lindquist E.A."/>
            <person name="Lipzen A.M."/>
            <person name="Meier-Kolthoff J.P."/>
            <person name="Ohm R.A."/>
            <person name="Otillar R.P."/>
            <person name="Pangilinan J.L."/>
            <person name="Peng Y."/>
            <person name="Rokas A."/>
            <person name="Rosa C.A."/>
            <person name="Scheuner C."/>
            <person name="Sibirny A.A."/>
            <person name="Slot J.C."/>
            <person name="Stielow J.B."/>
            <person name="Sun H."/>
            <person name="Kurtzman C.P."/>
            <person name="Blackwell M."/>
            <person name="Grigoriev I.V."/>
            <person name="Jeffries T.W."/>
        </authorList>
    </citation>
    <scope>NUCLEOTIDE SEQUENCE [LARGE SCALE GENOMIC DNA]</scope>
    <source>
        <strain evidence="6">NRRL Y-1626</strain>
    </source>
</reference>
<dbReference type="InterPro" id="IPR011990">
    <property type="entry name" value="TPR-like_helical_dom_sf"/>
</dbReference>
<feature type="repeat" description="TPR" evidence="3">
    <location>
        <begin position="238"/>
        <end position="271"/>
    </location>
</feature>
<organism evidence="5 6">
    <name type="scientific">Hanseniaspora valbyensis NRRL Y-1626</name>
    <dbReference type="NCBI Taxonomy" id="766949"/>
    <lineage>
        <taxon>Eukaryota</taxon>
        <taxon>Fungi</taxon>
        <taxon>Dikarya</taxon>
        <taxon>Ascomycota</taxon>
        <taxon>Saccharomycotina</taxon>
        <taxon>Saccharomycetes</taxon>
        <taxon>Saccharomycodales</taxon>
        <taxon>Saccharomycodaceae</taxon>
        <taxon>Hanseniaspora</taxon>
    </lineage>
</organism>
<keyword evidence="2 3" id="KW-0802">TPR repeat</keyword>
<feature type="region of interest" description="Disordered" evidence="4">
    <location>
        <begin position="1004"/>
        <end position="1118"/>
    </location>
</feature>
<dbReference type="GO" id="GO:0006368">
    <property type="term" value="P:transcription elongation by RNA polymerase II"/>
    <property type="evidence" value="ECO:0007669"/>
    <property type="project" value="TreeGrafter"/>
</dbReference>
<dbReference type="GO" id="GO:0016593">
    <property type="term" value="C:Cdc73/Paf1 complex"/>
    <property type="evidence" value="ECO:0007669"/>
    <property type="project" value="TreeGrafter"/>
</dbReference>